<feature type="domain" description="Rieske" evidence="5">
    <location>
        <begin position="5"/>
        <end position="110"/>
    </location>
</feature>
<evidence type="ECO:0000256" key="1">
    <source>
        <dbReference type="ARBA" id="ARBA00022714"/>
    </source>
</evidence>
<dbReference type="Gene3D" id="2.102.10.10">
    <property type="entry name" value="Rieske [2Fe-2S] iron-sulphur domain"/>
    <property type="match status" value="1"/>
</dbReference>
<dbReference type="InterPro" id="IPR017941">
    <property type="entry name" value="Rieske_2Fe-2S"/>
</dbReference>
<evidence type="ECO:0000256" key="3">
    <source>
        <dbReference type="ARBA" id="ARBA00023004"/>
    </source>
</evidence>
<dbReference type="PANTHER" id="PTHR40261">
    <property type="match status" value="1"/>
</dbReference>
<comment type="caution">
    <text evidence="6">The sequence shown here is derived from an EMBL/GenBank/DDBJ whole genome shotgun (WGS) entry which is preliminary data.</text>
</comment>
<accession>A0A395JF45</accession>
<organism evidence="6 7">
    <name type="scientific">Arenicella xantha</name>
    <dbReference type="NCBI Taxonomy" id="644221"/>
    <lineage>
        <taxon>Bacteria</taxon>
        <taxon>Pseudomonadati</taxon>
        <taxon>Pseudomonadota</taxon>
        <taxon>Gammaproteobacteria</taxon>
        <taxon>Arenicellales</taxon>
        <taxon>Arenicellaceae</taxon>
        <taxon>Arenicella</taxon>
    </lineage>
</organism>
<dbReference type="OrthoDB" id="9794779at2"/>
<dbReference type="CDD" id="cd03467">
    <property type="entry name" value="Rieske"/>
    <property type="match status" value="1"/>
</dbReference>
<sequence length="115" mass="12303">MTNTVSLCNLSELPRNGALGFDPFNEGRDTVFVVDTIHGPVAYRDLCPHYGSTSLPWRKNAYLNSAADKIICAAHGAEFQINTGVCVSGPCVGQSLTPVPIKIAEDGFILASIHQ</sequence>
<evidence type="ECO:0000313" key="7">
    <source>
        <dbReference type="Proteomes" id="UP000253083"/>
    </source>
</evidence>
<reference evidence="6 7" key="1">
    <citation type="submission" date="2018-06" db="EMBL/GenBank/DDBJ databases">
        <title>Genomic Encyclopedia of Type Strains, Phase IV (KMG-IV): sequencing the most valuable type-strain genomes for metagenomic binning, comparative biology and taxonomic classification.</title>
        <authorList>
            <person name="Goeker M."/>
        </authorList>
    </citation>
    <scope>NUCLEOTIDE SEQUENCE [LARGE SCALE GENOMIC DNA]</scope>
    <source>
        <strain evidence="6 7">DSM 24032</strain>
    </source>
</reference>
<gene>
    <name evidence="6" type="ORF">DFR28_10950</name>
</gene>
<keyword evidence="1" id="KW-0001">2Fe-2S</keyword>
<dbReference type="InterPro" id="IPR036922">
    <property type="entry name" value="Rieske_2Fe-2S_sf"/>
</dbReference>
<keyword evidence="4" id="KW-0411">Iron-sulfur</keyword>
<evidence type="ECO:0000256" key="4">
    <source>
        <dbReference type="ARBA" id="ARBA00023014"/>
    </source>
</evidence>
<dbReference type="EMBL" id="QNRT01000009">
    <property type="protein sequence ID" value="RBP47178.1"/>
    <property type="molecule type" value="Genomic_DNA"/>
</dbReference>
<dbReference type="PANTHER" id="PTHR40261:SF1">
    <property type="entry name" value="RIESKE DOMAIN-CONTAINING PROTEIN"/>
    <property type="match status" value="1"/>
</dbReference>
<dbReference type="Pfam" id="PF00355">
    <property type="entry name" value="Rieske"/>
    <property type="match status" value="1"/>
</dbReference>
<name>A0A395JF45_9GAMM</name>
<dbReference type="Proteomes" id="UP000253083">
    <property type="component" value="Unassembled WGS sequence"/>
</dbReference>
<protein>
    <submittedName>
        <fullName evidence="6">Nitrite reductase/ring-hydroxylating ferredoxin subunit</fullName>
    </submittedName>
</protein>
<dbReference type="InParanoid" id="A0A395JF45"/>
<keyword evidence="7" id="KW-1185">Reference proteome</keyword>
<evidence type="ECO:0000256" key="2">
    <source>
        <dbReference type="ARBA" id="ARBA00022723"/>
    </source>
</evidence>
<dbReference type="GO" id="GO:0046872">
    <property type="term" value="F:metal ion binding"/>
    <property type="evidence" value="ECO:0007669"/>
    <property type="project" value="UniProtKB-KW"/>
</dbReference>
<evidence type="ECO:0000259" key="5">
    <source>
        <dbReference type="PROSITE" id="PS51296"/>
    </source>
</evidence>
<evidence type="ECO:0000313" key="6">
    <source>
        <dbReference type="EMBL" id="RBP47178.1"/>
    </source>
</evidence>
<proteinExistence type="predicted"/>
<dbReference type="AlphaFoldDB" id="A0A395JF45"/>
<keyword evidence="2" id="KW-0479">Metal-binding</keyword>
<keyword evidence="3" id="KW-0408">Iron</keyword>
<dbReference type="RefSeq" id="WP_113955897.1">
    <property type="nucleotide sequence ID" value="NZ_QNRT01000009.1"/>
</dbReference>
<dbReference type="GO" id="GO:0051537">
    <property type="term" value="F:2 iron, 2 sulfur cluster binding"/>
    <property type="evidence" value="ECO:0007669"/>
    <property type="project" value="UniProtKB-KW"/>
</dbReference>
<dbReference type="SUPFAM" id="SSF50022">
    <property type="entry name" value="ISP domain"/>
    <property type="match status" value="1"/>
</dbReference>
<dbReference type="PROSITE" id="PS51296">
    <property type="entry name" value="RIESKE"/>
    <property type="match status" value="1"/>
</dbReference>